<reference evidence="7 8" key="1">
    <citation type="journal article" date="2015" name="Genome Announc.">
        <title>Expanding the biotechnology potential of lactobacilli through comparative genomics of 213 strains and associated genera.</title>
        <authorList>
            <person name="Sun Z."/>
            <person name="Harris H.M."/>
            <person name="McCann A."/>
            <person name="Guo C."/>
            <person name="Argimon S."/>
            <person name="Zhang W."/>
            <person name="Yang X."/>
            <person name="Jeffery I.B."/>
            <person name="Cooney J.C."/>
            <person name="Kagawa T.F."/>
            <person name="Liu W."/>
            <person name="Song Y."/>
            <person name="Salvetti E."/>
            <person name="Wrobel A."/>
            <person name="Rasinkangas P."/>
            <person name="Parkhill J."/>
            <person name="Rea M.C."/>
            <person name="O'Sullivan O."/>
            <person name="Ritari J."/>
            <person name="Douillard F.P."/>
            <person name="Paul Ross R."/>
            <person name="Yang R."/>
            <person name="Briner A.E."/>
            <person name="Felis G.E."/>
            <person name="de Vos W.M."/>
            <person name="Barrangou R."/>
            <person name="Klaenhammer T.R."/>
            <person name="Caufield P.W."/>
            <person name="Cui Y."/>
            <person name="Zhang H."/>
            <person name="O'Toole P.W."/>
        </authorList>
    </citation>
    <scope>NUCLEOTIDE SEQUENCE [LARGE SCALE GENOMIC DNA]</scope>
    <source>
        <strain evidence="7 8">DSM 19906</strain>
    </source>
</reference>
<keyword evidence="8" id="KW-1185">Reference proteome</keyword>
<dbReference type="InterPro" id="IPR002477">
    <property type="entry name" value="Peptidoglycan-bd-like"/>
</dbReference>
<dbReference type="PANTHER" id="PTHR47053:SF1">
    <property type="entry name" value="MUREIN DD-ENDOPEPTIDASE MEPH-RELATED"/>
    <property type="match status" value="1"/>
</dbReference>
<proteinExistence type="inferred from homology"/>
<comment type="caution">
    <text evidence="7">The sequence shown here is derived from an EMBL/GenBank/DDBJ whole genome shotgun (WGS) entry which is preliminary data.</text>
</comment>
<evidence type="ECO:0000256" key="1">
    <source>
        <dbReference type="ARBA" id="ARBA00007074"/>
    </source>
</evidence>
<protein>
    <submittedName>
        <fullName evidence="7">Periplasmic protease</fullName>
    </submittedName>
</protein>
<feature type="signal peptide" evidence="5">
    <location>
        <begin position="1"/>
        <end position="31"/>
    </location>
</feature>
<dbReference type="SUPFAM" id="SSF54001">
    <property type="entry name" value="Cysteine proteinases"/>
    <property type="match status" value="1"/>
</dbReference>
<dbReference type="PROSITE" id="PS51935">
    <property type="entry name" value="NLPC_P60"/>
    <property type="match status" value="1"/>
</dbReference>
<dbReference type="InterPro" id="IPR051202">
    <property type="entry name" value="Peptidase_C40"/>
</dbReference>
<feature type="chain" id="PRO_5006408432" evidence="5">
    <location>
        <begin position="32"/>
        <end position="350"/>
    </location>
</feature>
<dbReference type="Gene3D" id="1.10.101.10">
    <property type="entry name" value="PGBD-like superfamily/PGBD"/>
    <property type="match status" value="1"/>
</dbReference>
<dbReference type="SUPFAM" id="SSF47090">
    <property type="entry name" value="PGBD-like"/>
    <property type="match status" value="1"/>
</dbReference>
<dbReference type="PATRIC" id="fig|1423766.4.peg.1883"/>
<keyword evidence="2 7" id="KW-0645">Protease</keyword>
<keyword evidence="3" id="KW-0378">Hydrolase</keyword>
<evidence type="ECO:0000256" key="4">
    <source>
        <dbReference type="ARBA" id="ARBA00022807"/>
    </source>
</evidence>
<dbReference type="InterPro" id="IPR044081">
    <property type="entry name" value="DUF5776"/>
</dbReference>
<dbReference type="GO" id="GO:0006508">
    <property type="term" value="P:proteolysis"/>
    <property type="evidence" value="ECO:0007669"/>
    <property type="project" value="UniProtKB-KW"/>
</dbReference>
<dbReference type="Pfam" id="PF19087">
    <property type="entry name" value="DUF5776"/>
    <property type="match status" value="1"/>
</dbReference>
<evidence type="ECO:0000313" key="8">
    <source>
        <dbReference type="Proteomes" id="UP000051439"/>
    </source>
</evidence>
<evidence type="ECO:0000256" key="3">
    <source>
        <dbReference type="ARBA" id="ARBA00022801"/>
    </source>
</evidence>
<evidence type="ECO:0000313" key="7">
    <source>
        <dbReference type="EMBL" id="KRL20189.1"/>
    </source>
</evidence>
<dbReference type="EMBL" id="AZEB01000035">
    <property type="protein sequence ID" value="KRL20189.1"/>
    <property type="molecule type" value="Genomic_DNA"/>
</dbReference>
<dbReference type="Pfam" id="PF01471">
    <property type="entry name" value="PG_binding_1"/>
    <property type="match status" value="1"/>
</dbReference>
<dbReference type="InterPro" id="IPR000064">
    <property type="entry name" value="NLP_P60_dom"/>
</dbReference>
<organism evidence="7 8">
    <name type="scientific">Lentilactobacillus kisonensis DSM 19906 = JCM 15041</name>
    <dbReference type="NCBI Taxonomy" id="1423766"/>
    <lineage>
        <taxon>Bacteria</taxon>
        <taxon>Bacillati</taxon>
        <taxon>Bacillota</taxon>
        <taxon>Bacilli</taxon>
        <taxon>Lactobacillales</taxon>
        <taxon>Lactobacillaceae</taxon>
        <taxon>Lentilactobacillus</taxon>
    </lineage>
</organism>
<dbReference type="AlphaFoldDB" id="A0A0R1NIE5"/>
<dbReference type="Gene3D" id="3.90.1720.10">
    <property type="entry name" value="endopeptidase domain like (from Nostoc punctiforme)"/>
    <property type="match status" value="1"/>
</dbReference>
<dbReference type="Proteomes" id="UP000051439">
    <property type="component" value="Unassembled WGS sequence"/>
</dbReference>
<comment type="similarity">
    <text evidence="1">Belongs to the peptidase C40 family.</text>
</comment>
<keyword evidence="5" id="KW-0732">Signal</keyword>
<dbReference type="InterPro" id="IPR036366">
    <property type="entry name" value="PGBDSf"/>
</dbReference>
<dbReference type="InterPro" id="IPR038765">
    <property type="entry name" value="Papain-like_cys_pep_sf"/>
</dbReference>
<keyword evidence="4" id="KW-0788">Thiol protease</keyword>
<dbReference type="PANTHER" id="PTHR47053">
    <property type="entry name" value="MUREIN DD-ENDOPEPTIDASE MEPH-RELATED"/>
    <property type="match status" value="1"/>
</dbReference>
<sequence length="350" mass="39476">MKKHKFKVARLMMVAALLAMIGLNAGLSAQASSSYYTVNPGIIKTKKRVVYYKDADKRVKDKTVAANHYAKITKVVTATGKAPVLKTNTGRYVTASKAFVTKTAGYQNPKRYYQVQYHQIKPHGQVGYTVKRGFEGIKTWYIMRKMGTFGGYDKYNQATYNAVKNFQRRHHLKVTGNVNEQTWLKMGFSKTAWTAIDSYVAPLGAQAWEGRSAHIEAMIHQAYRYLGNPYLVGSSSSPKYGTDCSGLVIQGLYAGGINPLPVSAIHHAYPGNEWNSRNLWASKKFKHVAYSQRQRGDLVFYYQPGTHTIWHVAIYLGRNRVIESWPPRIMVQPIKNGQRSNVAGIARVFH</sequence>
<dbReference type="Pfam" id="PF00877">
    <property type="entry name" value="NLPC_P60"/>
    <property type="match status" value="1"/>
</dbReference>
<evidence type="ECO:0000256" key="5">
    <source>
        <dbReference type="SAM" id="SignalP"/>
    </source>
</evidence>
<feature type="domain" description="NlpC/P60" evidence="6">
    <location>
        <begin position="212"/>
        <end position="349"/>
    </location>
</feature>
<evidence type="ECO:0000256" key="2">
    <source>
        <dbReference type="ARBA" id="ARBA00022670"/>
    </source>
</evidence>
<dbReference type="GO" id="GO:0008234">
    <property type="term" value="F:cysteine-type peptidase activity"/>
    <property type="evidence" value="ECO:0007669"/>
    <property type="project" value="UniProtKB-KW"/>
</dbReference>
<name>A0A0R1NIE5_9LACO</name>
<accession>A0A0R1NIE5</accession>
<dbReference type="InterPro" id="IPR036365">
    <property type="entry name" value="PGBD-like_sf"/>
</dbReference>
<gene>
    <name evidence="7" type="ORF">FC98_GL001820</name>
</gene>
<evidence type="ECO:0000259" key="6">
    <source>
        <dbReference type="PROSITE" id="PS51935"/>
    </source>
</evidence>